<sequence>TVTCVDILMAIIYPPLAVFLKSGCKVEFWICVMLTLTGWLPGIVYAVCVLKCSSPLEKRSEVNMCCSSLLYVR</sequence>
<dbReference type="InterPro" id="IPR000612">
    <property type="entry name" value="PMP3"/>
</dbReference>
<dbReference type="PANTHER" id="PTHR21659:SF120">
    <property type="entry name" value="HYDROPHOBIC PROTEIN LTI6B"/>
    <property type="match status" value="1"/>
</dbReference>
<dbReference type="AlphaFoldDB" id="B6VEP0"/>
<evidence type="ECO:0000256" key="1">
    <source>
        <dbReference type="ARBA" id="ARBA00004370"/>
    </source>
</evidence>
<reference evidence="7" key="1">
    <citation type="submission" date="2008-10" db="EMBL/GenBank/DDBJ databases">
        <title>Cloning and characterization of cold regulated sequences in cypress (Cupressus sempervirens).</title>
        <authorList>
            <person name="Pedron L."/>
            <person name="Baldi P."/>
            <person name="La Porta N."/>
        </authorList>
    </citation>
    <scope>NUCLEOTIDE SEQUENCE</scope>
    <source>
        <strain evidence="7">Cyplp098</strain>
    </source>
</reference>
<dbReference type="Pfam" id="PF01679">
    <property type="entry name" value="Pmp3"/>
    <property type="match status" value="1"/>
</dbReference>
<evidence type="ECO:0000256" key="5">
    <source>
        <dbReference type="ARBA" id="ARBA00023136"/>
    </source>
</evidence>
<protein>
    <submittedName>
        <fullName evidence="7">Putative low temperature and salt responsive protein</fullName>
    </submittedName>
</protein>
<proteinExistence type="evidence at transcript level"/>
<organism evidence="7">
    <name type="scientific">Cupressus sempervirens</name>
    <name type="common">Italian cypress</name>
    <dbReference type="NCBI Taxonomy" id="13469"/>
    <lineage>
        <taxon>Eukaryota</taxon>
        <taxon>Viridiplantae</taxon>
        <taxon>Streptophyta</taxon>
        <taxon>Embryophyta</taxon>
        <taxon>Tracheophyta</taxon>
        <taxon>Spermatophyta</taxon>
        <taxon>Pinopsida</taxon>
        <taxon>Pinidae</taxon>
        <taxon>Conifers II</taxon>
        <taxon>Cupressales</taxon>
        <taxon>Cupressaceae</taxon>
        <taxon>Cupressus</taxon>
    </lineage>
</organism>
<evidence type="ECO:0000313" key="7">
    <source>
        <dbReference type="EMBL" id="ACJ09619.1"/>
    </source>
</evidence>
<feature type="transmembrane region" description="Helical" evidence="6">
    <location>
        <begin position="26"/>
        <end position="50"/>
    </location>
</feature>
<comment type="similarity">
    <text evidence="2">Belongs to the UPF0057 (PMP3) family.</text>
</comment>
<dbReference type="GO" id="GO:0016020">
    <property type="term" value="C:membrane"/>
    <property type="evidence" value="ECO:0007669"/>
    <property type="project" value="UniProtKB-SubCell"/>
</dbReference>
<evidence type="ECO:0000256" key="2">
    <source>
        <dbReference type="ARBA" id="ARBA00009530"/>
    </source>
</evidence>
<evidence type="ECO:0000256" key="4">
    <source>
        <dbReference type="ARBA" id="ARBA00022989"/>
    </source>
</evidence>
<keyword evidence="5 6" id="KW-0472">Membrane</keyword>
<evidence type="ECO:0000256" key="6">
    <source>
        <dbReference type="SAM" id="Phobius"/>
    </source>
</evidence>
<accession>B6VEP0</accession>
<dbReference type="EMBL" id="FJ379980">
    <property type="protein sequence ID" value="ACJ09619.1"/>
    <property type="molecule type" value="mRNA"/>
</dbReference>
<keyword evidence="4 6" id="KW-1133">Transmembrane helix</keyword>
<feature type="non-terminal residue" evidence="7">
    <location>
        <position position="1"/>
    </location>
</feature>
<comment type="subcellular location">
    <subcellularLocation>
        <location evidence="1">Membrane</location>
    </subcellularLocation>
</comment>
<evidence type="ECO:0000256" key="3">
    <source>
        <dbReference type="ARBA" id="ARBA00022692"/>
    </source>
</evidence>
<name>B6VEP0_CUPSE</name>
<dbReference type="PANTHER" id="PTHR21659">
    <property type="entry name" value="HYDROPHOBIC PROTEIN RCI2 LOW TEMPERATURE AND SALT RESPONSIVE PROTEIN LTI6 -RELATED"/>
    <property type="match status" value="1"/>
</dbReference>
<keyword evidence="3 6" id="KW-0812">Transmembrane</keyword>